<dbReference type="Gene3D" id="1.10.1740.10">
    <property type="match status" value="1"/>
</dbReference>
<comment type="caution">
    <text evidence="9">The sequence shown here is derived from an EMBL/GenBank/DDBJ whole genome shotgun (WGS) entry which is preliminary data.</text>
</comment>
<reference evidence="9 10" key="1">
    <citation type="submission" date="2020-07" db="EMBL/GenBank/DDBJ databases">
        <title>Sequencing the genomes of 1000 actinobacteria strains.</title>
        <authorList>
            <person name="Klenk H.-P."/>
        </authorList>
    </citation>
    <scope>NUCLEOTIDE SEQUENCE [LARGE SCALE GENOMIC DNA]</scope>
    <source>
        <strain evidence="9 10">DSM 7487</strain>
    </source>
</reference>
<dbReference type="Proteomes" id="UP000521922">
    <property type="component" value="Unassembled WGS sequence"/>
</dbReference>
<dbReference type="InterPro" id="IPR013325">
    <property type="entry name" value="RNA_pol_sigma_r2"/>
</dbReference>
<comment type="similarity">
    <text evidence="1">Belongs to the sigma-70 factor family. ECF subfamily.</text>
</comment>
<evidence type="ECO:0000256" key="1">
    <source>
        <dbReference type="ARBA" id="ARBA00010641"/>
    </source>
</evidence>
<keyword evidence="3" id="KW-0731">Sigma factor</keyword>
<evidence type="ECO:0000259" key="7">
    <source>
        <dbReference type="Pfam" id="PF04542"/>
    </source>
</evidence>
<dbReference type="GO" id="GO:0016987">
    <property type="term" value="F:sigma factor activity"/>
    <property type="evidence" value="ECO:0007669"/>
    <property type="project" value="UniProtKB-KW"/>
</dbReference>
<organism evidence="9 10">
    <name type="scientific">Kineococcus aurantiacus</name>
    <dbReference type="NCBI Taxonomy" id="37633"/>
    <lineage>
        <taxon>Bacteria</taxon>
        <taxon>Bacillati</taxon>
        <taxon>Actinomycetota</taxon>
        <taxon>Actinomycetes</taxon>
        <taxon>Kineosporiales</taxon>
        <taxon>Kineosporiaceae</taxon>
        <taxon>Kineococcus</taxon>
    </lineage>
</organism>
<proteinExistence type="inferred from homology"/>
<evidence type="ECO:0000259" key="8">
    <source>
        <dbReference type="Pfam" id="PF04545"/>
    </source>
</evidence>
<dbReference type="GO" id="GO:0003677">
    <property type="term" value="F:DNA binding"/>
    <property type="evidence" value="ECO:0007669"/>
    <property type="project" value="UniProtKB-KW"/>
</dbReference>
<name>A0A7Y9DJZ6_9ACTN</name>
<dbReference type="InterPro" id="IPR039425">
    <property type="entry name" value="RNA_pol_sigma-70-like"/>
</dbReference>
<accession>A0A7Y9DJZ6</accession>
<dbReference type="NCBIfam" id="TIGR02937">
    <property type="entry name" value="sigma70-ECF"/>
    <property type="match status" value="1"/>
</dbReference>
<dbReference type="InterPro" id="IPR007630">
    <property type="entry name" value="RNA_pol_sigma70_r4"/>
</dbReference>
<dbReference type="Gene3D" id="1.10.10.10">
    <property type="entry name" value="Winged helix-like DNA-binding domain superfamily/Winged helix DNA-binding domain"/>
    <property type="match status" value="1"/>
</dbReference>
<dbReference type="InterPro" id="IPR007627">
    <property type="entry name" value="RNA_pol_sigma70_r2"/>
</dbReference>
<dbReference type="PANTHER" id="PTHR43133:SF58">
    <property type="entry name" value="ECF RNA POLYMERASE SIGMA FACTOR SIGD"/>
    <property type="match status" value="1"/>
</dbReference>
<sequence length="310" mass="32158">MSPGGDEPVDSAGRPDADSGRDAGRDVGSAVVSDVAPDLPRVQFPDGSAGVGVGDLGLTVGPSVVPGEDDSLDDPLDDSLEDPLDDPLEDPLDGARGADPVVPRPGRGVTPGRSAAMDTTDAGGLQELAARALSGEQGAVADLLAAVRRLVHRYCRAKLGRLPGADHAAEDAAQEVCIAVLTALPRYKDTGRPFEAFVYRIAANKVADAQRASYRAPVPTDDVPDAATAEPGPEQLALDAFDAETVGRLLDTLPPKLREIITLRVGAGMSAEETGRALDMTAGAVRVAQHRAMQKLRKTALEDTTLRVAP</sequence>
<gene>
    <name evidence="9" type="ORF">BJ968_001531</name>
</gene>
<evidence type="ECO:0000256" key="2">
    <source>
        <dbReference type="ARBA" id="ARBA00023015"/>
    </source>
</evidence>
<protein>
    <submittedName>
        <fullName evidence="9">RNA polymerase sigma-70 factor (ECF subfamily)</fullName>
    </submittedName>
</protein>
<dbReference type="GO" id="GO:0006352">
    <property type="term" value="P:DNA-templated transcription initiation"/>
    <property type="evidence" value="ECO:0007669"/>
    <property type="project" value="InterPro"/>
</dbReference>
<dbReference type="RefSeq" id="WP_343077887.1">
    <property type="nucleotide sequence ID" value="NZ_BAAAGN010000005.1"/>
</dbReference>
<dbReference type="NCBIfam" id="NF007230">
    <property type="entry name" value="PRK09648.1"/>
    <property type="match status" value="1"/>
</dbReference>
<dbReference type="AlphaFoldDB" id="A0A7Y9DJZ6"/>
<evidence type="ECO:0000256" key="3">
    <source>
        <dbReference type="ARBA" id="ARBA00023082"/>
    </source>
</evidence>
<dbReference type="Pfam" id="PF04545">
    <property type="entry name" value="Sigma70_r4"/>
    <property type="match status" value="1"/>
</dbReference>
<dbReference type="EMBL" id="JACCBB010000001">
    <property type="protein sequence ID" value="NYD21991.1"/>
    <property type="molecule type" value="Genomic_DNA"/>
</dbReference>
<dbReference type="InterPro" id="IPR014284">
    <property type="entry name" value="RNA_pol_sigma-70_dom"/>
</dbReference>
<feature type="compositionally biased region" description="Basic and acidic residues" evidence="6">
    <location>
        <begin position="13"/>
        <end position="25"/>
    </location>
</feature>
<keyword evidence="4" id="KW-0238">DNA-binding</keyword>
<feature type="compositionally biased region" description="Low complexity" evidence="6">
    <location>
        <begin position="100"/>
        <end position="113"/>
    </location>
</feature>
<dbReference type="InterPro" id="IPR036388">
    <property type="entry name" value="WH-like_DNA-bd_sf"/>
</dbReference>
<evidence type="ECO:0000256" key="4">
    <source>
        <dbReference type="ARBA" id="ARBA00023125"/>
    </source>
</evidence>
<feature type="compositionally biased region" description="Acidic residues" evidence="6">
    <location>
        <begin position="67"/>
        <end position="92"/>
    </location>
</feature>
<evidence type="ECO:0000256" key="6">
    <source>
        <dbReference type="SAM" id="MobiDB-lite"/>
    </source>
</evidence>
<dbReference type="SUPFAM" id="SSF88659">
    <property type="entry name" value="Sigma3 and sigma4 domains of RNA polymerase sigma factors"/>
    <property type="match status" value="1"/>
</dbReference>
<feature type="region of interest" description="Disordered" evidence="6">
    <location>
        <begin position="1"/>
        <end position="117"/>
    </location>
</feature>
<feature type="domain" description="RNA polymerase sigma-70 region 2" evidence="7">
    <location>
        <begin position="145"/>
        <end position="212"/>
    </location>
</feature>
<dbReference type="CDD" id="cd06171">
    <property type="entry name" value="Sigma70_r4"/>
    <property type="match status" value="1"/>
</dbReference>
<keyword evidence="2" id="KW-0805">Transcription regulation</keyword>
<dbReference type="SUPFAM" id="SSF88946">
    <property type="entry name" value="Sigma2 domain of RNA polymerase sigma factors"/>
    <property type="match status" value="1"/>
</dbReference>
<keyword evidence="5" id="KW-0804">Transcription</keyword>
<dbReference type="Pfam" id="PF04542">
    <property type="entry name" value="Sigma70_r2"/>
    <property type="match status" value="1"/>
</dbReference>
<feature type="domain" description="RNA polymerase sigma-70 region 4" evidence="8">
    <location>
        <begin position="249"/>
        <end position="298"/>
    </location>
</feature>
<dbReference type="PANTHER" id="PTHR43133">
    <property type="entry name" value="RNA POLYMERASE ECF-TYPE SIGMA FACTO"/>
    <property type="match status" value="1"/>
</dbReference>
<evidence type="ECO:0000313" key="9">
    <source>
        <dbReference type="EMBL" id="NYD21991.1"/>
    </source>
</evidence>
<evidence type="ECO:0000313" key="10">
    <source>
        <dbReference type="Proteomes" id="UP000521922"/>
    </source>
</evidence>
<evidence type="ECO:0000256" key="5">
    <source>
        <dbReference type="ARBA" id="ARBA00023163"/>
    </source>
</evidence>
<keyword evidence="10" id="KW-1185">Reference proteome</keyword>
<dbReference type="InterPro" id="IPR013324">
    <property type="entry name" value="RNA_pol_sigma_r3/r4-like"/>
</dbReference>